<proteinExistence type="predicted"/>
<keyword evidence="1" id="KW-0479">Metal-binding</keyword>
<evidence type="ECO:0000259" key="5">
    <source>
        <dbReference type="Pfam" id="PF02892"/>
    </source>
</evidence>
<dbReference type="EMBL" id="JADYXP020000032">
    <property type="protein sequence ID" value="KAL0098874.1"/>
    <property type="molecule type" value="Genomic_DNA"/>
</dbReference>
<protein>
    <recommendedName>
        <fullName evidence="5">BED-type domain-containing protein</fullName>
    </recommendedName>
</protein>
<sequence length="98" mass="11225">MSKRQHSASDSDSDNNDVNDSQDLLASSSTSTPKRTKLSIYYNVDVDDKKEKFGVCKLCKEQKVKKIIKMNNSNITGLKRHLKIAHKKEFDKLYDSFP</sequence>
<comment type="caution">
    <text evidence="6">The sequence shown here is derived from an EMBL/GenBank/DDBJ whole genome shotgun (WGS) entry which is preliminary data.</text>
</comment>
<name>A0AAW2E5B9_9HYME</name>
<gene>
    <name evidence="6" type="ORF">PUN28_020861</name>
</gene>
<evidence type="ECO:0000256" key="4">
    <source>
        <dbReference type="SAM" id="MobiDB-lite"/>
    </source>
</evidence>
<dbReference type="Proteomes" id="UP001430953">
    <property type="component" value="Unassembled WGS sequence"/>
</dbReference>
<feature type="region of interest" description="Disordered" evidence="4">
    <location>
        <begin position="1"/>
        <end position="33"/>
    </location>
</feature>
<dbReference type="AlphaFoldDB" id="A0AAW2E5B9"/>
<evidence type="ECO:0000256" key="3">
    <source>
        <dbReference type="ARBA" id="ARBA00022833"/>
    </source>
</evidence>
<accession>A0AAW2E5B9</accession>
<dbReference type="GO" id="GO:0008270">
    <property type="term" value="F:zinc ion binding"/>
    <property type="evidence" value="ECO:0007669"/>
    <property type="project" value="UniProtKB-KW"/>
</dbReference>
<evidence type="ECO:0000313" key="6">
    <source>
        <dbReference type="EMBL" id="KAL0098874.1"/>
    </source>
</evidence>
<keyword evidence="7" id="KW-1185">Reference proteome</keyword>
<dbReference type="InterPro" id="IPR003656">
    <property type="entry name" value="Znf_BED"/>
</dbReference>
<feature type="domain" description="BED-type" evidence="5">
    <location>
        <begin position="48"/>
        <end position="87"/>
    </location>
</feature>
<evidence type="ECO:0000256" key="1">
    <source>
        <dbReference type="ARBA" id="ARBA00022723"/>
    </source>
</evidence>
<organism evidence="6 7">
    <name type="scientific">Cardiocondyla obscurior</name>
    <dbReference type="NCBI Taxonomy" id="286306"/>
    <lineage>
        <taxon>Eukaryota</taxon>
        <taxon>Metazoa</taxon>
        <taxon>Ecdysozoa</taxon>
        <taxon>Arthropoda</taxon>
        <taxon>Hexapoda</taxon>
        <taxon>Insecta</taxon>
        <taxon>Pterygota</taxon>
        <taxon>Neoptera</taxon>
        <taxon>Endopterygota</taxon>
        <taxon>Hymenoptera</taxon>
        <taxon>Apocrita</taxon>
        <taxon>Aculeata</taxon>
        <taxon>Formicoidea</taxon>
        <taxon>Formicidae</taxon>
        <taxon>Myrmicinae</taxon>
        <taxon>Cardiocondyla</taxon>
    </lineage>
</organism>
<keyword evidence="2" id="KW-0863">Zinc-finger</keyword>
<evidence type="ECO:0000313" key="7">
    <source>
        <dbReference type="Proteomes" id="UP001430953"/>
    </source>
</evidence>
<reference evidence="6 7" key="1">
    <citation type="submission" date="2023-03" db="EMBL/GenBank/DDBJ databases">
        <title>High recombination rates correlate with genetic variation in Cardiocondyla obscurior ants.</title>
        <authorList>
            <person name="Errbii M."/>
        </authorList>
    </citation>
    <scope>NUCLEOTIDE SEQUENCE [LARGE SCALE GENOMIC DNA]</scope>
    <source>
        <strain evidence="6">Alpha-2009</strain>
        <tissue evidence="6">Whole body</tissue>
    </source>
</reference>
<evidence type="ECO:0000256" key="2">
    <source>
        <dbReference type="ARBA" id="ARBA00022771"/>
    </source>
</evidence>
<dbReference type="Pfam" id="PF02892">
    <property type="entry name" value="zf-BED"/>
    <property type="match status" value="1"/>
</dbReference>
<feature type="compositionally biased region" description="Polar residues" evidence="4">
    <location>
        <begin position="22"/>
        <end position="33"/>
    </location>
</feature>
<dbReference type="GO" id="GO:0003677">
    <property type="term" value="F:DNA binding"/>
    <property type="evidence" value="ECO:0007669"/>
    <property type="project" value="InterPro"/>
</dbReference>
<keyword evidence="3" id="KW-0862">Zinc</keyword>